<proteinExistence type="predicted"/>
<name>A0ABQ9Z4W9_9CRUS</name>
<gene>
    <name evidence="2" type="ORF">OUZ56_013092</name>
</gene>
<keyword evidence="1" id="KW-0812">Transmembrane</keyword>
<protein>
    <submittedName>
        <fullName evidence="2">Uncharacterized protein</fullName>
    </submittedName>
</protein>
<reference evidence="2 3" key="1">
    <citation type="journal article" date="2023" name="Nucleic Acids Res.">
        <title>The hologenome of Daphnia magna reveals possible DNA methylation and microbiome-mediated evolution of the host genome.</title>
        <authorList>
            <person name="Chaturvedi A."/>
            <person name="Li X."/>
            <person name="Dhandapani V."/>
            <person name="Marshall H."/>
            <person name="Kissane S."/>
            <person name="Cuenca-Cambronero M."/>
            <person name="Asole G."/>
            <person name="Calvet F."/>
            <person name="Ruiz-Romero M."/>
            <person name="Marangio P."/>
            <person name="Guigo R."/>
            <person name="Rago D."/>
            <person name="Mirbahai L."/>
            <person name="Eastwood N."/>
            <person name="Colbourne J.K."/>
            <person name="Zhou J."/>
            <person name="Mallon E."/>
            <person name="Orsini L."/>
        </authorList>
    </citation>
    <scope>NUCLEOTIDE SEQUENCE [LARGE SCALE GENOMIC DNA]</scope>
    <source>
        <strain evidence="2">LRV0_1</strain>
    </source>
</reference>
<evidence type="ECO:0000313" key="3">
    <source>
        <dbReference type="Proteomes" id="UP001234178"/>
    </source>
</evidence>
<accession>A0ABQ9Z4W9</accession>
<keyword evidence="3" id="KW-1185">Reference proteome</keyword>
<feature type="transmembrane region" description="Helical" evidence="1">
    <location>
        <begin position="36"/>
        <end position="60"/>
    </location>
</feature>
<dbReference type="Proteomes" id="UP001234178">
    <property type="component" value="Unassembled WGS sequence"/>
</dbReference>
<organism evidence="2 3">
    <name type="scientific">Daphnia magna</name>
    <dbReference type="NCBI Taxonomy" id="35525"/>
    <lineage>
        <taxon>Eukaryota</taxon>
        <taxon>Metazoa</taxon>
        <taxon>Ecdysozoa</taxon>
        <taxon>Arthropoda</taxon>
        <taxon>Crustacea</taxon>
        <taxon>Branchiopoda</taxon>
        <taxon>Diplostraca</taxon>
        <taxon>Cladocera</taxon>
        <taxon>Anomopoda</taxon>
        <taxon>Daphniidae</taxon>
        <taxon>Daphnia</taxon>
    </lineage>
</organism>
<evidence type="ECO:0000256" key="1">
    <source>
        <dbReference type="SAM" id="Phobius"/>
    </source>
</evidence>
<dbReference type="EMBL" id="JAOYFB010000002">
    <property type="protein sequence ID" value="KAK4007931.1"/>
    <property type="molecule type" value="Genomic_DNA"/>
</dbReference>
<evidence type="ECO:0000313" key="2">
    <source>
        <dbReference type="EMBL" id="KAK4007931.1"/>
    </source>
</evidence>
<keyword evidence="1" id="KW-1133">Transmembrane helix</keyword>
<keyword evidence="1" id="KW-0472">Membrane</keyword>
<comment type="caution">
    <text evidence="2">The sequence shown here is derived from an EMBL/GenBank/DDBJ whole genome shotgun (WGS) entry which is preliminary data.</text>
</comment>
<sequence length="114" mass="12791">MFLDVPNLLVTAARKTGDTARGLIVNLYEGTNLNTIVIYCGVLIILAIIASSLIIAFAAAAKKKADLYYLTQLERVDWLDHLHRSVRNMDGQMAFGKEDYHLPIDIDMILLEQQ</sequence>